<dbReference type="GO" id="GO:1905786">
    <property type="term" value="P:positive regulation of anaphase-promoting complex-dependent catabolic process"/>
    <property type="evidence" value="ECO:0007669"/>
    <property type="project" value="TreeGrafter"/>
</dbReference>
<protein>
    <recommendedName>
        <fullName evidence="9">CDC20/Fizzy WD40 domain-containing protein</fullName>
    </recommendedName>
</protein>
<dbReference type="AlphaFoldDB" id="A0AAV9J2B1"/>
<feature type="compositionally biased region" description="Basic and acidic residues" evidence="8">
    <location>
        <begin position="16"/>
        <end position="33"/>
    </location>
</feature>
<feature type="repeat" description="WD" evidence="7">
    <location>
        <begin position="266"/>
        <end position="307"/>
    </location>
</feature>
<feature type="compositionally biased region" description="Low complexity" evidence="8">
    <location>
        <begin position="51"/>
        <end position="65"/>
    </location>
</feature>
<dbReference type="GO" id="GO:0010997">
    <property type="term" value="F:anaphase-promoting complex binding"/>
    <property type="evidence" value="ECO:0007669"/>
    <property type="project" value="InterPro"/>
</dbReference>
<comment type="caution">
    <text evidence="10">The sequence shown here is derived from an EMBL/GenBank/DDBJ whole genome shotgun (WGS) entry which is preliminary data.</text>
</comment>
<keyword evidence="2 7" id="KW-0853">WD repeat</keyword>
<reference evidence="10 11" key="1">
    <citation type="submission" date="2022-07" db="EMBL/GenBank/DDBJ databases">
        <title>Genome-wide signatures of adaptation to extreme environments.</title>
        <authorList>
            <person name="Cho C.H."/>
            <person name="Yoon H.S."/>
        </authorList>
    </citation>
    <scope>NUCLEOTIDE SEQUENCE [LARGE SCALE GENOMIC DNA]</scope>
    <source>
        <strain evidence="10 11">DBV 063 E5</strain>
    </source>
</reference>
<feature type="domain" description="CDC20/Fizzy WD40" evidence="9">
    <location>
        <begin position="218"/>
        <end position="511"/>
    </location>
</feature>
<proteinExistence type="inferred from homology"/>
<sequence length="643" mass="69071">MDWEVGRHALATALGRDADRLRSTPGGRKDRGLLSDTEDDDDDAGAWERASGTTSSVSTPSTVRSLTWDAPPRSLSSVSDWTGEFTATFDVAARRDDTQETRSLTTGELERLLQQSEYRGMLATQLGAASLVQHTPAAPAGNIGDGVPCGSERLSNSSSAVTGESIMAFKPKASRLDGSSSSSSSSSSSAVLYSQNRLGEACRRKPLRHIPSAPERILDAPDMVDDYYLNLLDWSSFNVLAVALGQAVYLWNASTGGIELLVDLADTASDDLITSVRWVHEGAYLALGTHSCQVQLWDAAAGRRLRSMRSHTGRVGALAWNGPLLSSGSRDATIHQHDVRQAQHHVATLQAHQQEVCGLQWSANGMQLASGANDNLLNIWDAARWQRPRFSLDHHTAAVKALAWCPWQSHLLASGGGTADRMLRIWNSNTGACLHAIDTHSQVCAVQWSRHHRELVTSHGFSQHQLIVWKYPSLTKLTELTGHTARVLHLATSPDGQTVVSGAADETLRFWKVFPPPAQAQRPPTTGCRPGIRNTRLRHALATASHPAATPGTTTSTTTTTTAGDIRATPLFEVSTTTTTTTPAATPAASTQQHARNLSVYEAAGSVSMNTVANHSLLSTASHLATTTTTTSSQRALHGVHIR</sequence>
<dbReference type="GO" id="GO:1990757">
    <property type="term" value="F:ubiquitin ligase activator activity"/>
    <property type="evidence" value="ECO:0007669"/>
    <property type="project" value="TreeGrafter"/>
</dbReference>
<evidence type="ECO:0000259" key="9">
    <source>
        <dbReference type="Pfam" id="PF24807"/>
    </source>
</evidence>
<feature type="compositionally biased region" description="Acidic residues" evidence="8">
    <location>
        <begin position="36"/>
        <end position="45"/>
    </location>
</feature>
<evidence type="ECO:0000313" key="10">
    <source>
        <dbReference type="EMBL" id="KAK4538459.1"/>
    </source>
</evidence>
<dbReference type="PROSITE" id="PS50082">
    <property type="entry name" value="WD_REPEATS_2"/>
    <property type="match status" value="3"/>
</dbReference>
<dbReference type="Proteomes" id="UP001301350">
    <property type="component" value="Unassembled WGS sequence"/>
</dbReference>
<dbReference type="PROSITE" id="PS50294">
    <property type="entry name" value="WD_REPEATS_REGION"/>
    <property type="match status" value="2"/>
</dbReference>
<gene>
    <name evidence="10" type="ORF">CDCA_CDCA18G4484</name>
</gene>
<evidence type="ECO:0000256" key="5">
    <source>
        <dbReference type="ARBA" id="ARBA00022776"/>
    </source>
</evidence>
<evidence type="ECO:0000313" key="11">
    <source>
        <dbReference type="Proteomes" id="UP001301350"/>
    </source>
</evidence>
<dbReference type="InterPro" id="IPR015943">
    <property type="entry name" value="WD40/YVTN_repeat-like_dom_sf"/>
</dbReference>
<feature type="region of interest" description="Disordered" evidence="8">
    <location>
        <begin position="14"/>
        <end position="65"/>
    </location>
</feature>
<dbReference type="Pfam" id="PF24807">
    <property type="entry name" value="WD40_CDC20-Fz"/>
    <property type="match status" value="1"/>
</dbReference>
<dbReference type="Gene3D" id="2.130.10.10">
    <property type="entry name" value="YVTN repeat-like/Quinoprotein amine dehydrogenase"/>
    <property type="match status" value="1"/>
</dbReference>
<accession>A0AAV9J2B1</accession>
<dbReference type="EMBL" id="JANCYW010000018">
    <property type="protein sequence ID" value="KAK4538459.1"/>
    <property type="molecule type" value="Genomic_DNA"/>
</dbReference>
<dbReference type="InterPro" id="IPR033010">
    <property type="entry name" value="Cdc20/Fizzy"/>
</dbReference>
<feature type="repeat" description="WD" evidence="7">
    <location>
        <begin position="349"/>
        <end position="381"/>
    </location>
</feature>
<comment type="similarity">
    <text evidence="1">Belongs to the WD repeat CDC20/Fizzy family.</text>
</comment>
<keyword evidence="4" id="KW-0677">Repeat</keyword>
<dbReference type="GO" id="GO:0005680">
    <property type="term" value="C:anaphase-promoting complex"/>
    <property type="evidence" value="ECO:0007669"/>
    <property type="project" value="TreeGrafter"/>
</dbReference>
<evidence type="ECO:0000256" key="7">
    <source>
        <dbReference type="PROSITE-ProRule" id="PRU00221"/>
    </source>
</evidence>
<dbReference type="InterPro" id="IPR036322">
    <property type="entry name" value="WD40_repeat_dom_sf"/>
</dbReference>
<organism evidence="10 11">
    <name type="scientific">Cyanidium caldarium</name>
    <name type="common">Red alga</name>
    <dbReference type="NCBI Taxonomy" id="2771"/>
    <lineage>
        <taxon>Eukaryota</taxon>
        <taxon>Rhodophyta</taxon>
        <taxon>Bangiophyceae</taxon>
        <taxon>Cyanidiales</taxon>
        <taxon>Cyanidiaceae</taxon>
        <taxon>Cyanidium</taxon>
    </lineage>
</organism>
<dbReference type="PANTHER" id="PTHR19918:SF8">
    <property type="entry name" value="FI02843P"/>
    <property type="match status" value="1"/>
</dbReference>
<dbReference type="InterPro" id="IPR001680">
    <property type="entry name" value="WD40_rpt"/>
</dbReference>
<keyword evidence="3" id="KW-0132">Cell division</keyword>
<dbReference type="CDD" id="cd00200">
    <property type="entry name" value="WD40"/>
    <property type="match status" value="1"/>
</dbReference>
<evidence type="ECO:0000256" key="8">
    <source>
        <dbReference type="SAM" id="MobiDB-lite"/>
    </source>
</evidence>
<evidence type="ECO:0000256" key="2">
    <source>
        <dbReference type="ARBA" id="ARBA00022574"/>
    </source>
</evidence>
<keyword evidence="6" id="KW-0131">Cell cycle</keyword>
<evidence type="ECO:0000256" key="6">
    <source>
        <dbReference type="ARBA" id="ARBA00023306"/>
    </source>
</evidence>
<keyword evidence="5" id="KW-0498">Mitosis</keyword>
<dbReference type="GO" id="GO:0051301">
    <property type="term" value="P:cell division"/>
    <property type="evidence" value="ECO:0007669"/>
    <property type="project" value="UniProtKB-KW"/>
</dbReference>
<dbReference type="SMART" id="SM00320">
    <property type="entry name" value="WD40"/>
    <property type="match status" value="6"/>
</dbReference>
<dbReference type="PANTHER" id="PTHR19918">
    <property type="entry name" value="CELL DIVISION CYCLE 20 CDC20 FIZZY -RELATED"/>
    <property type="match status" value="1"/>
</dbReference>
<keyword evidence="11" id="KW-1185">Reference proteome</keyword>
<evidence type="ECO:0000256" key="3">
    <source>
        <dbReference type="ARBA" id="ARBA00022618"/>
    </source>
</evidence>
<evidence type="ECO:0000256" key="1">
    <source>
        <dbReference type="ARBA" id="ARBA00006445"/>
    </source>
</evidence>
<dbReference type="GO" id="GO:0031145">
    <property type="term" value="P:anaphase-promoting complex-dependent catabolic process"/>
    <property type="evidence" value="ECO:0007669"/>
    <property type="project" value="TreeGrafter"/>
</dbReference>
<feature type="repeat" description="WD" evidence="7">
    <location>
        <begin position="480"/>
        <end position="513"/>
    </location>
</feature>
<dbReference type="InterPro" id="IPR056150">
    <property type="entry name" value="WD40_CDC20-Fz"/>
</dbReference>
<evidence type="ECO:0000256" key="4">
    <source>
        <dbReference type="ARBA" id="ARBA00022737"/>
    </source>
</evidence>
<name>A0AAV9J2B1_CYACA</name>
<dbReference type="SUPFAM" id="SSF50978">
    <property type="entry name" value="WD40 repeat-like"/>
    <property type="match status" value="1"/>
</dbReference>